<keyword evidence="2" id="KW-1185">Reference proteome</keyword>
<name>A0ABU1ZS46_9BURK</name>
<evidence type="ECO:0000313" key="1">
    <source>
        <dbReference type="EMBL" id="MDR7308374.1"/>
    </source>
</evidence>
<reference evidence="1 2" key="1">
    <citation type="submission" date="2023-07" db="EMBL/GenBank/DDBJ databases">
        <title>Sorghum-associated microbial communities from plants grown in Nebraska, USA.</title>
        <authorList>
            <person name="Schachtman D."/>
        </authorList>
    </citation>
    <scope>NUCLEOTIDE SEQUENCE [LARGE SCALE GENOMIC DNA]</scope>
    <source>
        <strain evidence="1 2">BE308</strain>
    </source>
</reference>
<gene>
    <name evidence="1" type="ORF">J2X15_003683</name>
</gene>
<dbReference type="EMBL" id="JAVDXO010000010">
    <property type="protein sequence ID" value="MDR7308374.1"/>
    <property type="molecule type" value="Genomic_DNA"/>
</dbReference>
<accession>A0ABU1ZS46</accession>
<comment type="caution">
    <text evidence="1">The sequence shown here is derived from an EMBL/GenBank/DDBJ whole genome shotgun (WGS) entry which is preliminary data.</text>
</comment>
<protein>
    <submittedName>
        <fullName evidence="1">Uncharacterized protein</fullName>
    </submittedName>
</protein>
<sequence length="364" mass="42067">MNFSTLSKTKKTLAVLALLVFVLVCFFAKNDFQYFKYYVYDFTHESDRFAALVNAQLVSPQGDTAASAVAESKTMAIFTGDTGHITKGKLLNASYKKEYDQLPEKLYALSFGETIYCVTCTDDKGKKHSGYSVIETNTPQDLEKYSPKLGQENWIAYLKLAMKGAVEYPTLLPTLLNDNYLVSAEDFSRKYGHNFDTFYLKELPYGVKKKLVEFYLSDEGTNYRFMKSGNLKYSSLLRAGNFSGQDKKEFAILLKNTREELNDTYILLVFLRKNDPSLHPEYYIAFNEVFQGKVILETVYPDPEERWDHKVFMNTEEKVETKYDSLRILQPEQEDNVLVYDEKFDGMRKYVQLPKSEIKTRSSN</sequence>
<organism evidence="1 2">
    <name type="scientific">Rhodoferax saidenbachensis</name>
    <dbReference type="NCBI Taxonomy" id="1484693"/>
    <lineage>
        <taxon>Bacteria</taxon>
        <taxon>Pseudomonadati</taxon>
        <taxon>Pseudomonadota</taxon>
        <taxon>Betaproteobacteria</taxon>
        <taxon>Burkholderiales</taxon>
        <taxon>Comamonadaceae</taxon>
        <taxon>Rhodoferax</taxon>
    </lineage>
</organism>
<dbReference type="Proteomes" id="UP001268089">
    <property type="component" value="Unassembled WGS sequence"/>
</dbReference>
<dbReference type="RefSeq" id="WP_310345599.1">
    <property type="nucleotide sequence ID" value="NZ_JAVDXO010000010.1"/>
</dbReference>
<evidence type="ECO:0000313" key="2">
    <source>
        <dbReference type="Proteomes" id="UP001268089"/>
    </source>
</evidence>
<proteinExistence type="predicted"/>